<keyword evidence="7" id="KW-1185">Reference proteome</keyword>
<dbReference type="Gene3D" id="1.10.443.10">
    <property type="entry name" value="Intergrase catalytic core"/>
    <property type="match status" value="1"/>
</dbReference>
<evidence type="ECO:0000313" key="7">
    <source>
        <dbReference type="Proteomes" id="UP000031971"/>
    </source>
</evidence>
<dbReference type="Proteomes" id="UP000031971">
    <property type="component" value="Unassembled WGS sequence"/>
</dbReference>
<reference evidence="6 7" key="1">
    <citation type="submission" date="2015-01" db="EMBL/GenBank/DDBJ databases">
        <title>Genome Sequence of Magnetospirillum magnetotacticum Strain MS-1.</title>
        <authorList>
            <person name="Marinov G.K."/>
            <person name="Smalley M.D."/>
            <person name="DeSalvo G."/>
        </authorList>
    </citation>
    <scope>NUCLEOTIDE SEQUENCE [LARGE SCALE GENOMIC DNA]</scope>
    <source>
        <strain evidence="6 7">MS-1</strain>
    </source>
</reference>
<dbReference type="PANTHER" id="PTHR30349:SF64">
    <property type="entry name" value="PROPHAGE INTEGRASE INTD-RELATED"/>
    <property type="match status" value="1"/>
</dbReference>
<dbReference type="InterPro" id="IPR011010">
    <property type="entry name" value="DNA_brk_join_enz"/>
</dbReference>
<sequence>MVGRAGTPKKASTIETDKYRVNALVRPALGKLALADIDRKVIEKFMNDVALGKIKSIGAKTAKNRGRTNTRGGRGAATRTIGLLGGILAFGVKEGEIPSNPVIGIKRFKDTKNERFLSGEELAKLGDVLRQAEANFRAWEVARKAWEGDGRQGKAPVRPSNAEAPAAIGVIRLLALTGMRRGEALALDWGEVDFEYGLLQLADSKTGRKSVPLGAAARQLLAAIPKPEGGGLVFRGPSGGPVGGLPHIWERIRKRAGLDGVRLHDLRHSYAAVGASGGQSLPILGAILGHSDTATTQRYAHLTASPVQAAADLISKNIAAALDGRPAAKPKRLRVVT</sequence>
<dbReference type="GO" id="GO:0006310">
    <property type="term" value="P:DNA recombination"/>
    <property type="evidence" value="ECO:0007669"/>
    <property type="project" value="UniProtKB-KW"/>
</dbReference>
<dbReference type="InterPro" id="IPR002104">
    <property type="entry name" value="Integrase_catalytic"/>
</dbReference>
<organism evidence="6 7">
    <name type="scientific">Paramagnetospirillum magnetotacticum MS-1</name>
    <dbReference type="NCBI Taxonomy" id="272627"/>
    <lineage>
        <taxon>Bacteria</taxon>
        <taxon>Pseudomonadati</taxon>
        <taxon>Pseudomonadota</taxon>
        <taxon>Alphaproteobacteria</taxon>
        <taxon>Rhodospirillales</taxon>
        <taxon>Magnetospirillaceae</taxon>
        <taxon>Paramagnetospirillum</taxon>
    </lineage>
</organism>
<dbReference type="InterPro" id="IPR050090">
    <property type="entry name" value="Tyrosine_recombinase_XerCD"/>
</dbReference>
<dbReference type="PANTHER" id="PTHR30349">
    <property type="entry name" value="PHAGE INTEGRASE-RELATED"/>
    <property type="match status" value="1"/>
</dbReference>
<keyword evidence="3" id="KW-0238">DNA-binding</keyword>
<evidence type="ECO:0000256" key="4">
    <source>
        <dbReference type="ARBA" id="ARBA00023172"/>
    </source>
</evidence>
<dbReference type="Pfam" id="PF00589">
    <property type="entry name" value="Phage_integrase"/>
    <property type="match status" value="1"/>
</dbReference>
<comment type="similarity">
    <text evidence="1">Belongs to the 'phage' integrase family.</text>
</comment>
<dbReference type="InterPro" id="IPR010998">
    <property type="entry name" value="Integrase_recombinase_N"/>
</dbReference>
<accession>A0A0C2YL66</accession>
<proteinExistence type="inferred from homology"/>
<evidence type="ECO:0000313" key="6">
    <source>
        <dbReference type="EMBL" id="KIM00525.1"/>
    </source>
</evidence>
<keyword evidence="4" id="KW-0233">DNA recombination</keyword>
<comment type="caution">
    <text evidence="6">The sequence shown here is derived from an EMBL/GenBank/DDBJ whole genome shotgun (WGS) entry which is preliminary data.</text>
</comment>
<dbReference type="AlphaFoldDB" id="A0A0C2YL66"/>
<dbReference type="GO" id="GO:0015074">
    <property type="term" value="P:DNA integration"/>
    <property type="evidence" value="ECO:0007669"/>
    <property type="project" value="UniProtKB-KW"/>
</dbReference>
<feature type="domain" description="Tyr recombinase" evidence="5">
    <location>
        <begin position="112"/>
        <end position="312"/>
    </location>
</feature>
<dbReference type="CDD" id="cd00796">
    <property type="entry name" value="INT_Rci_Hp1_C"/>
    <property type="match status" value="1"/>
</dbReference>
<gene>
    <name evidence="6" type="ORF">CCC_03127</name>
</gene>
<keyword evidence="2" id="KW-0229">DNA integration</keyword>
<evidence type="ECO:0000259" key="5">
    <source>
        <dbReference type="PROSITE" id="PS51898"/>
    </source>
</evidence>
<protein>
    <submittedName>
        <fullName evidence="6">Integrase</fullName>
    </submittedName>
</protein>
<dbReference type="InterPro" id="IPR013762">
    <property type="entry name" value="Integrase-like_cat_sf"/>
</dbReference>
<dbReference type="GO" id="GO:0003677">
    <property type="term" value="F:DNA binding"/>
    <property type="evidence" value="ECO:0007669"/>
    <property type="project" value="UniProtKB-KW"/>
</dbReference>
<evidence type="ECO:0000256" key="1">
    <source>
        <dbReference type="ARBA" id="ARBA00008857"/>
    </source>
</evidence>
<evidence type="ECO:0000256" key="2">
    <source>
        <dbReference type="ARBA" id="ARBA00022908"/>
    </source>
</evidence>
<dbReference type="PROSITE" id="PS51898">
    <property type="entry name" value="TYR_RECOMBINASE"/>
    <property type="match status" value="1"/>
</dbReference>
<dbReference type="SUPFAM" id="SSF56349">
    <property type="entry name" value="DNA breaking-rejoining enzymes"/>
    <property type="match status" value="1"/>
</dbReference>
<dbReference type="EMBL" id="JXSL01000009">
    <property type="protein sequence ID" value="KIM00525.1"/>
    <property type="molecule type" value="Genomic_DNA"/>
</dbReference>
<dbReference type="STRING" id="272627.CCC_03127"/>
<dbReference type="Gene3D" id="1.10.150.130">
    <property type="match status" value="1"/>
</dbReference>
<name>A0A0C2YL66_PARME</name>
<evidence type="ECO:0000256" key="3">
    <source>
        <dbReference type="ARBA" id="ARBA00023125"/>
    </source>
</evidence>